<reference evidence="2 3" key="1">
    <citation type="submission" date="2020-10" db="EMBL/GenBank/DDBJ databases">
        <authorList>
            <person name="Castelo-Branco R."/>
            <person name="Eusebio N."/>
            <person name="Adriana R."/>
            <person name="Vieira A."/>
            <person name="Brugerolle De Fraissinette N."/>
            <person name="Rezende De Castro R."/>
            <person name="Schneider M.P."/>
            <person name="Vasconcelos V."/>
            <person name="Leao P.N."/>
        </authorList>
    </citation>
    <scope>NUCLEOTIDE SEQUENCE [LARGE SCALE GENOMIC DNA]</scope>
    <source>
        <strain evidence="2 3">LEGE 00250</strain>
    </source>
</reference>
<evidence type="ECO:0000313" key="2">
    <source>
        <dbReference type="EMBL" id="MBE9238899.1"/>
    </source>
</evidence>
<dbReference type="InterPro" id="IPR013096">
    <property type="entry name" value="Cupin_2"/>
</dbReference>
<dbReference type="Proteomes" id="UP000606776">
    <property type="component" value="Unassembled WGS sequence"/>
</dbReference>
<proteinExistence type="predicted"/>
<dbReference type="Pfam" id="PF07883">
    <property type="entry name" value="Cupin_2"/>
    <property type="match status" value="1"/>
</dbReference>
<feature type="domain" description="Cupin type-2" evidence="1">
    <location>
        <begin position="6"/>
        <end position="68"/>
    </location>
</feature>
<comment type="caution">
    <text evidence="2">The sequence shown here is derived from an EMBL/GenBank/DDBJ whole genome shotgun (WGS) entry which is preliminary data.</text>
</comment>
<gene>
    <name evidence="2" type="ORF">IQ227_23490</name>
</gene>
<dbReference type="SUPFAM" id="SSF51182">
    <property type="entry name" value="RmlC-like cupins"/>
    <property type="match status" value="1"/>
</dbReference>
<dbReference type="InterPro" id="IPR014710">
    <property type="entry name" value="RmlC-like_jellyroll"/>
</dbReference>
<organism evidence="2 3">
    <name type="scientific">Sphaerospermopsis aphanizomenoides LEGE 00250</name>
    <dbReference type="NCBI Taxonomy" id="2777972"/>
    <lineage>
        <taxon>Bacteria</taxon>
        <taxon>Bacillati</taxon>
        <taxon>Cyanobacteriota</taxon>
        <taxon>Cyanophyceae</taxon>
        <taxon>Nostocales</taxon>
        <taxon>Aphanizomenonaceae</taxon>
        <taxon>Sphaerospermopsis</taxon>
        <taxon>Sphaerospermopsis aphanizomenoides</taxon>
    </lineage>
</organism>
<evidence type="ECO:0000313" key="3">
    <source>
        <dbReference type="Proteomes" id="UP000606776"/>
    </source>
</evidence>
<dbReference type="InterPro" id="IPR011051">
    <property type="entry name" value="RmlC_Cupin_sf"/>
</dbReference>
<dbReference type="EMBL" id="JADEWB010000227">
    <property type="protein sequence ID" value="MBE9238899.1"/>
    <property type="molecule type" value="Genomic_DNA"/>
</dbReference>
<sequence>MKLRYYAPQEEDRQIAHAQDELYIVISGSGFFEQNGKEHSFQPHDVIFVPAGVDHRFTNFTEDFATWVIFYGSPGGELKLS</sequence>
<accession>A0ABR9VK89</accession>
<dbReference type="Gene3D" id="2.60.120.10">
    <property type="entry name" value="Jelly Rolls"/>
    <property type="match status" value="1"/>
</dbReference>
<name>A0ABR9VK89_9CYAN</name>
<evidence type="ECO:0000259" key="1">
    <source>
        <dbReference type="Pfam" id="PF07883"/>
    </source>
</evidence>
<protein>
    <submittedName>
        <fullName evidence="2">Cupin domain-containing protein</fullName>
    </submittedName>
</protein>
<keyword evidence="3" id="KW-1185">Reference proteome</keyword>